<dbReference type="InterPro" id="IPR011701">
    <property type="entry name" value="MFS"/>
</dbReference>
<dbReference type="OrthoDB" id="6499973at2759"/>
<evidence type="ECO:0000256" key="1">
    <source>
        <dbReference type="ARBA" id="ARBA00004141"/>
    </source>
</evidence>
<dbReference type="InterPro" id="IPR020846">
    <property type="entry name" value="MFS_dom"/>
</dbReference>
<accession>A0A8B7ZAJ9</accession>
<keyword evidence="2" id="KW-0812">Transmembrane</keyword>
<feature type="domain" description="Major facilitator superfamily (MFS) profile" evidence="3">
    <location>
        <begin position="1"/>
        <end position="423"/>
    </location>
</feature>
<dbReference type="Pfam" id="PF07690">
    <property type="entry name" value="MFS_1"/>
    <property type="match status" value="1"/>
</dbReference>
<dbReference type="AlphaFoldDB" id="A0A8B7ZAJ9"/>
<keyword evidence="4" id="KW-1185">Reference proteome</keyword>
<dbReference type="Gene3D" id="1.20.1250.20">
    <property type="entry name" value="MFS general substrate transporter like domains"/>
    <property type="match status" value="1"/>
</dbReference>
<dbReference type="SUPFAM" id="SSF103473">
    <property type="entry name" value="MFS general substrate transporter"/>
    <property type="match status" value="1"/>
</dbReference>
<feature type="transmembrane region" description="Helical" evidence="2">
    <location>
        <begin position="278"/>
        <end position="295"/>
    </location>
</feature>
<dbReference type="InterPro" id="IPR036259">
    <property type="entry name" value="MFS_trans_sf"/>
</dbReference>
<dbReference type="PANTHER" id="PTHR11360:SF303">
    <property type="entry name" value="MAJOR FACILITATOR SUPERFAMILY (MFS) PROFILE DOMAIN-CONTAINING PROTEIN"/>
    <property type="match status" value="1"/>
</dbReference>
<feature type="transmembrane region" description="Helical" evidence="2">
    <location>
        <begin position="330"/>
        <end position="348"/>
    </location>
</feature>
<feature type="transmembrane region" description="Helical" evidence="2">
    <location>
        <begin position="85"/>
        <end position="105"/>
    </location>
</feature>
<name>A0A8B7ZAJ9_ACAPL</name>
<dbReference type="GO" id="GO:0008028">
    <property type="term" value="F:monocarboxylic acid transmembrane transporter activity"/>
    <property type="evidence" value="ECO:0007669"/>
    <property type="project" value="TreeGrafter"/>
</dbReference>
<dbReference type="Proteomes" id="UP000694845">
    <property type="component" value="Unplaced"/>
</dbReference>
<sequence length="423" mass="45555">MSGADSGRLVGPDGGRCGQVAVLTLWTKNLMEIGITKGLGIMLPTLQQQLTTQMWIIGWITSMITATSGFMALFAALLSRRFGTGYVLVTCGTMLSAAVISGAFAETALQLALVYSLLAGTAIGVSNVVAKEAVGRCFTRNYATANGIARTGYSVGLFVFAPLVQLFLNTYGWKGTMLLVGSLTMHNIACGALMAATLPRLQLHDYQTVPYAERDSPRQSCFRSFWKFVFKSFDLELLYNARYWSVAIISCCTIYAYTMWIVYFVSQAQSNGFSLEEAGSFVTIAGVANLIAKVLQGLITDRGVISSWSLVTVCTVASSASYLASPWLTSYWPMLASALVILFCDGVLSCQTDVLVKQVLGVELLAGAFGWIGLKVAVLTFALGFLPGLIYDNTGSYTTAFLLIGSVQAFPLIPLLTLKYSKQ</sequence>
<feature type="transmembrane region" description="Helical" evidence="2">
    <location>
        <begin position="243"/>
        <end position="266"/>
    </location>
</feature>
<feature type="transmembrane region" description="Helical" evidence="2">
    <location>
        <begin position="56"/>
        <end position="78"/>
    </location>
</feature>
<feature type="transmembrane region" description="Helical" evidence="2">
    <location>
        <begin position="111"/>
        <end position="130"/>
    </location>
</feature>
<keyword evidence="2" id="KW-1133">Transmembrane helix</keyword>
<dbReference type="PROSITE" id="PS50850">
    <property type="entry name" value="MFS"/>
    <property type="match status" value="1"/>
</dbReference>
<feature type="transmembrane region" description="Helical" evidence="2">
    <location>
        <begin position="151"/>
        <end position="171"/>
    </location>
</feature>
<gene>
    <name evidence="5" type="primary">LOC110984399</name>
</gene>
<evidence type="ECO:0000313" key="5">
    <source>
        <dbReference type="RefSeq" id="XP_022100271.1"/>
    </source>
</evidence>
<dbReference type="KEGG" id="aplc:110984399"/>
<evidence type="ECO:0000256" key="2">
    <source>
        <dbReference type="SAM" id="Phobius"/>
    </source>
</evidence>
<protein>
    <submittedName>
        <fullName evidence="5">Monocarboxylate transporter 12-like isoform X1</fullName>
    </submittedName>
</protein>
<dbReference type="GO" id="GO:0016020">
    <property type="term" value="C:membrane"/>
    <property type="evidence" value="ECO:0007669"/>
    <property type="project" value="UniProtKB-SubCell"/>
</dbReference>
<comment type="subcellular location">
    <subcellularLocation>
        <location evidence="1">Membrane</location>
        <topology evidence="1">Multi-pass membrane protein</topology>
    </subcellularLocation>
</comment>
<dbReference type="GeneID" id="110984399"/>
<proteinExistence type="predicted"/>
<feature type="transmembrane region" description="Helical" evidence="2">
    <location>
        <begin position="397"/>
        <end position="418"/>
    </location>
</feature>
<feature type="transmembrane region" description="Helical" evidence="2">
    <location>
        <begin position="360"/>
        <end position="385"/>
    </location>
</feature>
<organism evidence="4 5">
    <name type="scientific">Acanthaster planci</name>
    <name type="common">Crown-of-thorns starfish</name>
    <dbReference type="NCBI Taxonomy" id="133434"/>
    <lineage>
        <taxon>Eukaryota</taxon>
        <taxon>Metazoa</taxon>
        <taxon>Echinodermata</taxon>
        <taxon>Eleutherozoa</taxon>
        <taxon>Asterozoa</taxon>
        <taxon>Asteroidea</taxon>
        <taxon>Valvatacea</taxon>
        <taxon>Valvatida</taxon>
        <taxon>Acanthasteridae</taxon>
        <taxon>Acanthaster</taxon>
    </lineage>
</organism>
<evidence type="ECO:0000259" key="3">
    <source>
        <dbReference type="PROSITE" id="PS50850"/>
    </source>
</evidence>
<keyword evidence="2" id="KW-0472">Membrane</keyword>
<dbReference type="InterPro" id="IPR050327">
    <property type="entry name" value="Proton-linked_MCT"/>
</dbReference>
<evidence type="ECO:0000313" key="4">
    <source>
        <dbReference type="Proteomes" id="UP000694845"/>
    </source>
</evidence>
<dbReference type="PANTHER" id="PTHR11360">
    <property type="entry name" value="MONOCARBOXYLATE TRANSPORTER"/>
    <property type="match status" value="1"/>
</dbReference>
<reference evidence="5" key="1">
    <citation type="submission" date="2025-08" db="UniProtKB">
        <authorList>
            <consortium name="RefSeq"/>
        </authorList>
    </citation>
    <scope>IDENTIFICATION</scope>
</reference>
<dbReference type="RefSeq" id="XP_022100271.1">
    <property type="nucleotide sequence ID" value="XM_022244579.1"/>
</dbReference>
<dbReference type="OMA" id="MMNYLLM"/>